<sequence>MPGATDDVAATITVIYSVCVFGSVKRVKRGVGRGFIAIDVLGNIFAIVLAVSALALGISGALVFNGVDGIGYVYMAAICAGALMLILSSFFLIAGNVKRKREEQERQRRLIERERADRMRANRAYGYR</sequence>
<accession>A0A940DFN5</accession>
<protein>
    <submittedName>
        <fullName evidence="2">Uncharacterized protein</fullName>
    </submittedName>
</protein>
<feature type="transmembrane region" description="Helical" evidence="1">
    <location>
        <begin position="35"/>
        <end position="64"/>
    </location>
</feature>
<feature type="transmembrane region" description="Helical" evidence="1">
    <location>
        <begin position="70"/>
        <end position="94"/>
    </location>
</feature>
<reference evidence="2" key="1">
    <citation type="submission" date="2020-10" db="EMBL/GenBank/DDBJ databases">
        <authorList>
            <person name="Gilroy R."/>
        </authorList>
    </citation>
    <scope>NUCLEOTIDE SEQUENCE</scope>
    <source>
        <strain evidence="2">517</strain>
    </source>
</reference>
<dbReference type="AlphaFoldDB" id="A0A940DFN5"/>
<keyword evidence="1" id="KW-0812">Transmembrane</keyword>
<comment type="caution">
    <text evidence="2">The sequence shown here is derived from an EMBL/GenBank/DDBJ whole genome shotgun (WGS) entry which is preliminary data.</text>
</comment>
<dbReference type="Proteomes" id="UP000727857">
    <property type="component" value="Unassembled WGS sequence"/>
</dbReference>
<keyword evidence="1" id="KW-1133">Transmembrane helix</keyword>
<reference evidence="2" key="2">
    <citation type="journal article" date="2021" name="PeerJ">
        <title>Extensive microbial diversity within the chicken gut microbiome revealed by metagenomics and culture.</title>
        <authorList>
            <person name="Gilroy R."/>
            <person name="Ravi A."/>
            <person name="Getino M."/>
            <person name="Pursley I."/>
            <person name="Horton D.L."/>
            <person name="Alikhan N.F."/>
            <person name="Baker D."/>
            <person name="Gharbi K."/>
            <person name="Hall N."/>
            <person name="Watson M."/>
            <person name="Adriaenssens E.M."/>
            <person name="Foster-Nyarko E."/>
            <person name="Jarju S."/>
            <person name="Secka A."/>
            <person name="Antonio M."/>
            <person name="Oren A."/>
            <person name="Chaudhuri R.R."/>
            <person name="La Ragione R."/>
            <person name="Hildebrand F."/>
            <person name="Pallen M.J."/>
        </authorList>
    </citation>
    <scope>NUCLEOTIDE SEQUENCE</scope>
    <source>
        <strain evidence="2">517</strain>
    </source>
</reference>
<proteinExistence type="predicted"/>
<evidence type="ECO:0000313" key="3">
    <source>
        <dbReference type="Proteomes" id="UP000727857"/>
    </source>
</evidence>
<gene>
    <name evidence="2" type="ORF">IAB16_02930</name>
</gene>
<dbReference type="EMBL" id="JADINF010000070">
    <property type="protein sequence ID" value="MBO8423960.1"/>
    <property type="molecule type" value="Genomic_DNA"/>
</dbReference>
<name>A0A940DFN5_9FIRM</name>
<evidence type="ECO:0000313" key="2">
    <source>
        <dbReference type="EMBL" id="MBO8423960.1"/>
    </source>
</evidence>
<organism evidence="2 3">
    <name type="scientific">Candidatus Stercoripulliclostridium pullicola</name>
    <dbReference type="NCBI Taxonomy" id="2840953"/>
    <lineage>
        <taxon>Bacteria</taxon>
        <taxon>Bacillati</taxon>
        <taxon>Bacillota</taxon>
        <taxon>Clostridia</taxon>
        <taxon>Eubacteriales</taxon>
        <taxon>Candidatus Stercoripulliclostridium</taxon>
    </lineage>
</organism>
<evidence type="ECO:0000256" key="1">
    <source>
        <dbReference type="SAM" id="Phobius"/>
    </source>
</evidence>
<keyword evidence="1" id="KW-0472">Membrane</keyword>